<protein>
    <submittedName>
        <fullName evidence="1">Pyridoxamine 5'-phosphate oxidase</fullName>
    </submittedName>
</protein>
<sequence length="162" mass="17964">MTSHQGDLALLQEPVAQRLLQSTFPARLAYVWTDGTPRVVPIGFHWNGSEVVFGTPPDAPKMKALHDGDWAAVSIDTDEMPYQVLQIRGRVRTDTVDGVAPEYAACARRMMGDEAGDEWVANVGRMSSRMSRVFLTPEWVALLDFQTRFPSAIERAMEKAAG</sequence>
<dbReference type="SUPFAM" id="SSF50475">
    <property type="entry name" value="FMN-binding split barrel"/>
    <property type="match status" value="1"/>
</dbReference>
<dbReference type="InterPro" id="IPR012349">
    <property type="entry name" value="Split_barrel_FMN-bd"/>
</dbReference>
<gene>
    <name evidence="1" type="ORF">FBY41_4255</name>
</gene>
<evidence type="ECO:0000313" key="2">
    <source>
        <dbReference type="Proteomes" id="UP000316747"/>
    </source>
</evidence>
<proteinExistence type="predicted"/>
<dbReference type="AlphaFoldDB" id="A0A543HGG1"/>
<dbReference type="OrthoDB" id="7062584at2"/>
<comment type="caution">
    <text evidence="1">The sequence shown here is derived from an EMBL/GenBank/DDBJ whole genome shotgun (WGS) entry which is preliminary data.</text>
</comment>
<accession>A0A543HGG1</accession>
<dbReference type="RefSeq" id="WP_141846860.1">
    <property type="nucleotide sequence ID" value="NZ_VFPM01000004.1"/>
</dbReference>
<keyword evidence="2" id="KW-1185">Reference proteome</keyword>
<reference evidence="1 2" key="1">
    <citation type="submission" date="2019-06" db="EMBL/GenBank/DDBJ databases">
        <title>Genome sequencing of plant associated microbes to promote plant fitness in Sorghum bicolor and Oryza sativa.</title>
        <authorList>
            <person name="Coleman-Derr D."/>
        </authorList>
    </citation>
    <scope>NUCLEOTIDE SEQUENCE [LARGE SCALE GENOMIC DNA]</scope>
    <source>
        <strain evidence="1 2">KV-663</strain>
    </source>
</reference>
<evidence type="ECO:0000313" key="1">
    <source>
        <dbReference type="EMBL" id="TQM57431.1"/>
    </source>
</evidence>
<dbReference type="Gene3D" id="2.30.110.10">
    <property type="entry name" value="Electron Transport, Fmn-binding Protein, Chain A"/>
    <property type="match status" value="1"/>
</dbReference>
<organism evidence="1 2">
    <name type="scientific">Humibacillus xanthopallidus</name>
    <dbReference type="NCBI Taxonomy" id="412689"/>
    <lineage>
        <taxon>Bacteria</taxon>
        <taxon>Bacillati</taxon>
        <taxon>Actinomycetota</taxon>
        <taxon>Actinomycetes</taxon>
        <taxon>Micrococcales</taxon>
        <taxon>Intrasporangiaceae</taxon>
        <taxon>Humibacillus</taxon>
    </lineage>
</organism>
<dbReference type="Proteomes" id="UP000316747">
    <property type="component" value="Unassembled WGS sequence"/>
</dbReference>
<dbReference type="EMBL" id="VFPM01000004">
    <property type="protein sequence ID" value="TQM57431.1"/>
    <property type="molecule type" value="Genomic_DNA"/>
</dbReference>
<name>A0A543HGG1_9MICO</name>